<proteinExistence type="predicted"/>
<dbReference type="Proteomes" id="UP000236731">
    <property type="component" value="Unassembled WGS sequence"/>
</dbReference>
<dbReference type="SUPFAM" id="SSF74653">
    <property type="entry name" value="TolA/TonB C-terminal domain"/>
    <property type="match status" value="1"/>
</dbReference>
<accession>A0A1H5RTC9</accession>
<dbReference type="RefSeq" id="WP_160003590.1">
    <property type="nucleotide sequence ID" value="NZ_CP049246.1"/>
</dbReference>
<dbReference type="EMBL" id="FNUT01000001">
    <property type="protein sequence ID" value="SEF40751.1"/>
    <property type="molecule type" value="Genomic_DNA"/>
</dbReference>
<dbReference type="Gene3D" id="3.30.1150.10">
    <property type="match status" value="1"/>
</dbReference>
<keyword evidence="4" id="KW-1185">Reference proteome</keyword>
<keyword evidence="1" id="KW-0812">Transmembrane</keyword>
<feature type="transmembrane region" description="Helical" evidence="1">
    <location>
        <begin position="99"/>
        <end position="120"/>
    </location>
</feature>
<evidence type="ECO:0000256" key="1">
    <source>
        <dbReference type="SAM" id="Phobius"/>
    </source>
</evidence>
<dbReference type="PROSITE" id="PS52015">
    <property type="entry name" value="TONB_CTD"/>
    <property type="match status" value="1"/>
</dbReference>
<sequence length="429" mass="48442">MAYLLISNLALALFFLIYRFGLKRLTFFNLNRWYLLGSIFIAYLTPLVLFIDIRVPELMELTLPAIDLSLHGSTGPDLGSSAGNTVGWENRILENWIPFLYWLGVLLSLVWLGYRLVLLLSRKHSQNISGNYSFFHLINIADGNNASPLISAHEALHIRQGHSYDILFVEIVRTFNWFNPILHWIRQELKFQHECIVDSHFSEDRVAYAELLIANAMHVHPHQLSHEFSNKSILKERINMIFKDKSKSRNRFLYLAILPMAVLLFGFSINSKSTNKNTTFLVADTVSSGMESASLINAKDGKTSNSNSIATNSQPIEEGSQSDVFNFDEIDEQPTYPGGINQFRLDVANAVVFPKAAIDARAKGKVELVFVIDKKGMPTDIKIQKDLGFGLSEAGIKALKKSKKWTPGKHKGKLAAVRFILPLQFDLSQ</sequence>
<feature type="transmembrane region" description="Helical" evidence="1">
    <location>
        <begin position="34"/>
        <end position="53"/>
    </location>
</feature>
<reference evidence="4" key="1">
    <citation type="submission" date="2016-10" db="EMBL/GenBank/DDBJ databases">
        <authorList>
            <person name="Varghese N."/>
            <person name="Submissions S."/>
        </authorList>
    </citation>
    <scope>NUCLEOTIDE SEQUENCE [LARGE SCALE GENOMIC DNA]</scope>
    <source>
        <strain evidence="4">DSM 22361</strain>
    </source>
</reference>
<dbReference type="OrthoDB" id="649093at2"/>
<evidence type="ECO:0000313" key="4">
    <source>
        <dbReference type="Proteomes" id="UP000236731"/>
    </source>
</evidence>
<feature type="domain" description="TonB C-terminal" evidence="2">
    <location>
        <begin position="338"/>
        <end position="429"/>
    </location>
</feature>
<keyword evidence="1" id="KW-0472">Membrane</keyword>
<gene>
    <name evidence="3" type="ORF">SAMN05421877_10137</name>
</gene>
<name>A0A1H5RTC9_9SPHI</name>
<dbReference type="GO" id="GO:0031992">
    <property type="term" value="F:energy transducer activity"/>
    <property type="evidence" value="ECO:0007669"/>
    <property type="project" value="TreeGrafter"/>
</dbReference>
<feature type="transmembrane region" description="Helical" evidence="1">
    <location>
        <begin position="6"/>
        <end position="22"/>
    </location>
</feature>
<dbReference type="PANTHER" id="PTHR33446:SF2">
    <property type="entry name" value="PROTEIN TONB"/>
    <property type="match status" value="1"/>
</dbReference>
<evidence type="ECO:0000259" key="2">
    <source>
        <dbReference type="PROSITE" id="PS52015"/>
    </source>
</evidence>
<keyword evidence="1" id="KW-1133">Transmembrane helix</keyword>
<protein>
    <submittedName>
        <fullName evidence="3">BlaR1 peptidase M56</fullName>
    </submittedName>
</protein>
<dbReference type="InterPro" id="IPR051045">
    <property type="entry name" value="TonB-dependent_transducer"/>
</dbReference>
<dbReference type="InterPro" id="IPR037682">
    <property type="entry name" value="TonB_C"/>
</dbReference>
<feature type="transmembrane region" description="Helical" evidence="1">
    <location>
        <begin position="252"/>
        <end position="269"/>
    </location>
</feature>
<dbReference type="AlphaFoldDB" id="A0A1H5RTC9"/>
<organism evidence="3 4">
    <name type="scientific">Sphingobacterium lactis</name>
    <dbReference type="NCBI Taxonomy" id="797291"/>
    <lineage>
        <taxon>Bacteria</taxon>
        <taxon>Pseudomonadati</taxon>
        <taxon>Bacteroidota</taxon>
        <taxon>Sphingobacteriia</taxon>
        <taxon>Sphingobacteriales</taxon>
        <taxon>Sphingobacteriaceae</taxon>
        <taxon>Sphingobacterium</taxon>
    </lineage>
</organism>
<dbReference type="GO" id="GO:0098797">
    <property type="term" value="C:plasma membrane protein complex"/>
    <property type="evidence" value="ECO:0007669"/>
    <property type="project" value="TreeGrafter"/>
</dbReference>
<dbReference type="Pfam" id="PF05569">
    <property type="entry name" value="Peptidase_M56"/>
    <property type="match status" value="1"/>
</dbReference>
<dbReference type="PANTHER" id="PTHR33446">
    <property type="entry name" value="PROTEIN TONB-RELATED"/>
    <property type="match status" value="1"/>
</dbReference>
<dbReference type="InterPro" id="IPR008756">
    <property type="entry name" value="Peptidase_M56"/>
</dbReference>
<dbReference type="Pfam" id="PF03544">
    <property type="entry name" value="TonB_C"/>
    <property type="match status" value="1"/>
</dbReference>
<evidence type="ECO:0000313" key="3">
    <source>
        <dbReference type="EMBL" id="SEF40751.1"/>
    </source>
</evidence>
<dbReference type="GO" id="GO:0055085">
    <property type="term" value="P:transmembrane transport"/>
    <property type="evidence" value="ECO:0007669"/>
    <property type="project" value="InterPro"/>
</dbReference>